<proteinExistence type="predicted"/>
<dbReference type="AlphaFoldDB" id="A0A919Q0M4"/>
<accession>A0A919Q0M4</accession>
<evidence type="ECO:0008006" key="3">
    <source>
        <dbReference type="Google" id="ProtNLM"/>
    </source>
</evidence>
<evidence type="ECO:0000313" key="1">
    <source>
        <dbReference type="EMBL" id="GIG52163.1"/>
    </source>
</evidence>
<dbReference type="Gene3D" id="2.30.29.80">
    <property type="match status" value="1"/>
</dbReference>
<comment type="caution">
    <text evidence="1">The sequence shown here is derived from an EMBL/GenBank/DDBJ whole genome shotgun (WGS) entry which is preliminary data.</text>
</comment>
<protein>
    <recommendedName>
        <fullName evidence="3">DUF1508 domain-containing protein</fullName>
    </recommendedName>
</protein>
<evidence type="ECO:0000313" key="2">
    <source>
        <dbReference type="Proteomes" id="UP000660611"/>
    </source>
</evidence>
<keyword evidence="2" id="KW-1185">Reference proteome</keyword>
<gene>
    <name evidence="1" type="ORF">Dsi01nite_102040</name>
</gene>
<reference evidence="1" key="1">
    <citation type="submission" date="2021-01" db="EMBL/GenBank/DDBJ databases">
        <title>Whole genome shotgun sequence of Dactylosporangium siamense NBRC 106093.</title>
        <authorList>
            <person name="Komaki H."/>
            <person name="Tamura T."/>
        </authorList>
    </citation>
    <scope>NUCLEOTIDE SEQUENCE</scope>
    <source>
        <strain evidence="1">NBRC 106093</strain>
    </source>
</reference>
<organism evidence="1 2">
    <name type="scientific">Dactylosporangium siamense</name>
    <dbReference type="NCBI Taxonomy" id="685454"/>
    <lineage>
        <taxon>Bacteria</taxon>
        <taxon>Bacillati</taxon>
        <taxon>Actinomycetota</taxon>
        <taxon>Actinomycetes</taxon>
        <taxon>Micromonosporales</taxon>
        <taxon>Micromonosporaceae</taxon>
        <taxon>Dactylosporangium</taxon>
    </lineage>
</organism>
<dbReference type="InterPro" id="IPR036913">
    <property type="entry name" value="YegP-like_sf"/>
</dbReference>
<dbReference type="Proteomes" id="UP000660611">
    <property type="component" value="Unassembled WGS sequence"/>
</dbReference>
<sequence length="121" mass="13405">MRYQFHRTRGGQVIWRLVGLNNRILGVSPGSFAGVQAAAEAVQNVRDRASAGSVAVARDATRRWRWSIVDAEFGVLAVASHGYELRITCEAAVQRFMESATSAVIDETLGRRGRFWRPTAE</sequence>
<dbReference type="EMBL" id="BONQ01000172">
    <property type="protein sequence ID" value="GIG52163.1"/>
    <property type="molecule type" value="Genomic_DNA"/>
</dbReference>
<name>A0A919Q0M4_9ACTN</name>
<dbReference type="SUPFAM" id="SSF160113">
    <property type="entry name" value="YegP-like"/>
    <property type="match status" value="2"/>
</dbReference>